<organism evidence="9 10">
    <name type="scientific">Neptuniibacter pectenicola</name>
    <dbReference type="NCBI Taxonomy" id="1806669"/>
    <lineage>
        <taxon>Bacteria</taxon>
        <taxon>Pseudomonadati</taxon>
        <taxon>Pseudomonadota</taxon>
        <taxon>Gammaproteobacteria</taxon>
        <taxon>Oceanospirillales</taxon>
        <taxon>Oceanospirillaceae</taxon>
        <taxon>Neptuniibacter</taxon>
    </lineage>
</organism>
<sequence>MAQVFVSVGSNTDKERYTRSALDALQEHFGSLLISSVYESEAVGFDGDNFLNLVAEFETELSIAELSKRLKGIEDENGRCRKGPKFSGRTLDIDILTYDQCVGVFSGVQLPRGEVTKNAFVLQPLAEIAPDVKHPELDMTYAELWCSSQNQQKLWTVEFEWAGHRLPCRT</sequence>
<dbReference type="InterPro" id="IPR000550">
    <property type="entry name" value="Hppk"/>
</dbReference>
<keyword evidence="5" id="KW-0418">Kinase</keyword>
<protein>
    <recommendedName>
        <fullName evidence="2">2-amino-4-hydroxy-6-hydroxymethyldihydropteridine diphosphokinase</fullName>
        <ecNumber evidence="2">2.7.6.3</ecNumber>
    </recommendedName>
</protein>
<dbReference type="NCBIfam" id="TIGR01498">
    <property type="entry name" value="folK"/>
    <property type="match status" value="1"/>
</dbReference>
<dbReference type="Pfam" id="PF01288">
    <property type="entry name" value="HPPK"/>
    <property type="match status" value="1"/>
</dbReference>
<evidence type="ECO:0000256" key="2">
    <source>
        <dbReference type="ARBA" id="ARBA00013253"/>
    </source>
</evidence>
<evidence type="ECO:0000256" key="3">
    <source>
        <dbReference type="ARBA" id="ARBA00022679"/>
    </source>
</evidence>
<keyword evidence="3 9" id="KW-0808">Transferase</keyword>
<dbReference type="PANTHER" id="PTHR43071">
    <property type="entry name" value="2-AMINO-4-HYDROXY-6-HYDROXYMETHYLDIHYDROPTERIDINE PYROPHOSPHOKINASE"/>
    <property type="match status" value="1"/>
</dbReference>
<evidence type="ECO:0000256" key="1">
    <source>
        <dbReference type="ARBA" id="ARBA00005051"/>
    </source>
</evidence>
<dbReference type="RefSeq" id="WP_067984486.1">
    <property type="nucleotide sequence ID" value="NZ_JBBMRA010000001.1"/>
</dbReference>
<proteinExistence type="predicted"/>
<evidence type="ECO:0000256" key="6">
    <source>
        <dbReference type="ARBA" id="ARBA00022840"/>
    </source>
</evidence>
<keyword evidence="7" id="KW-0289">Folate biosynthesis</keyword>
<dbReference type="SUPFAM" id="SSF55083">
    <property type="entry name" value="6-hydroxymethyl-7,8-dihydropterin pyrophosphokinase, HPPK"/>
    <property type="match status" value="1"/>
</dbReference>
<dbReference type="PANTHER" id="PTHR43071:SF2">
    <property type="entry name" value="2-AMINO-4-HYDROXY-6-HYDROXYMETHYLDIHYDROPTERIDINE PYROPHOSPHOKINASE"/>
    <property type="match status" value="1"/>
</dbReference>
<dbReference type="GO" id="GO:0003848">
    <property type="term" value="F:2-amino-4-hydroxy-6-hydroxymethyldihydropteridine diphosphokinase activity"/>
    <property type="evidence" value="ECO:0007669"/>
    <property type="project" value="UniProtKB-EC"/>
</dbReference>
<reference evidence="9 10" key="1">
    <citation type="submission" date="2024-03" db="EMBL/GenBank/DDBJ databases">
        <title>Community enrichment and isolation of bacterial strains for fucoidan degradation.</title>
        <authorList>
            <person name="Sichert A."/>
        </authorList>
    </citation>
    <scope>NUCLEOTIDE SEQUENCE [LARGE SCALE GENOMIC DNA]</scope>
    <source>
        <strain evidence="9 10">AS76</strain>
    </source>
</reference>
<evidence type="ECO:0000256" key="5">
    <source>
        <dbReference type="ARBA" id="ARBA00022777"/>
    </source>
</evidence>
<evidence type="ECO:0000256" key="4">
    <source>
        <dbReference type="ARBA" id="ARBA00022741"/>
    </source>
</evidence>
<comment type="pathway">
    <text evidence="1">Cofactor biosynthesis; tetrahydrofolate biosynthesis; 2-amino-4-hydroxy-6-hydroxymethyl-7,8-dihydropteridine diphosphate from 7,8-dihydroneopterin triphosphate: step 4/4.</text>
</comment>
<dbReference type="Proteomes" id="UP001449225">
    <property type="component" value="Unassembled WGS sequence"/>
</dbReference>
<dbReference type="InterPro" id="IPR035907">
    <property type="entry name" value="Hppk_sf"/>
</dbReference>
<evidence type="ECO:0000313" key="10">
    <source>
        <dbReference type="Proteomes" id="UP001449225"/>
    </source>
</evidence>
<keyword evidence="6" id="KW-0067">ATP-binding</keyword>
<evidence type="ECO:0000313" key="9">
    <source>
        <dbReference type="EMBL" id="MEM5534809.1"/>
    </source>
</evidence>
<keyword evidence="4" id="KW-0547">Nucleotide-binding</keyword>
<comment type="caution">
    <text evidence="9">The sequence shown here is derived from an EMBL/GenBank/DDBJ whole genome shotgun (WGS) entry which is preliminary data.</text>
</comment>
<feature type="domain" description="7,8-dihydro-6-hydroxymethylpterin-pyrophosphokinase" evidence="8">
    <location>
        <begin position="5"/>
        <end position="130"/>
    </location>
</feature>
<dbReference type="EC" id="2.7.6.3" evidence="2"/>
<evidence type="ECO:0000256" key="7">
    <source>
        <dbReference type="ARBA" id="ARBA00022909"/>
    </source>
</evidence>
<evidence type="ECO:0000259" key="8">
    <source>
        <dbReference type="Pfam" id="PF01288"/>
    </source>
</evidence>
<gene>
    <name evidence="9" type="primary">folK</name>
    <name evidence="9" type="ORF">WNY58_00260</name>
</gene>
<dbReference type="EMBL" id="JBBMRA010000001">
    <property type="protein sequence ID" value="MEM5534809.1"/>
    <property type="molecule type" value="Genomic_DNA"/>
</dbReference>
<dbReference type="Gene3D" id="3.30.70.560">
    <property type="entry name" value="7,8-Dihydro-6-hydroxymethylpterin-pyrophosphokinase HPPK"/>
    <property type="match status" value="1"/>
</dbReference>
<dbReference type="CDD" id="cd00483">
    <property type="entry name" value="HPPK"/>
    <property type="match status" value="1"/>
</dbReference>
<keyword evidence="10" id="KW-1185">Reference proteome</keyword>
<accession>A0ABU9TM72</accession>
<name>A0ABU9TM72_9GAMM</name>